<sequence>MNIVPPEMPRQVVSYSEQRISGDEVATVSGVAAVRVKGRAVVFASGAARVRADGHSTVYAFDAANVTASGNARVYASNYAVVRAYGSAVVEARSHVTVYANGKATVRAFGTGTVVHDLSPDARVFGGSQVVPDVHRHDAADWCERNGVTVTDGVATLYRAVDENWRTANDELRHCIDYTPGSMPVAPDWNPDLPGSRGGGLFFSPSPFATLSCVPPASKALRFVSAGVLVCELVPTTNVAAKAPRVVSPSVAVDLAGQPVPWP</sequence>
<dbReference type="RefSeq" id="WP_136431084.1">
    <property type="nucleotide sequence ID" value="NZ_JBHSNS010000011.1"/>
</dbReference>
<comment type="caution">
    <text evidence="1">The sequence shown here is derived from an EMBL/GenBank/DDBJ whole genome shotgun (WGS) entry which is preliminary data.</text>
</comment>
<proteinExistence type="predicted"/>
<name>A0ABW0ZNU3_9ACTN</name>
<keyword evidence="2" id="KW-1185">Reference proteome</keyword>
<accession>A0ABW0ZNU3</accession>
<reference evidence="2" key="1">
    <citation type="journal article" date="2019" name="Int. J. Syst. Evol. Microbiol.">
        <title>The Global Catalogue of Microorganisms (GCM) 10K type strain sequencing project: providing services to taxonomists for standard genome sequencing and annotation.</title>
        <authorList>
            <consortium name="The Broad Institute Genomics Platform"/>
            <consortium name="The Broad Institute Genome Sequencing Center for Infectious Disease"/>
            <person name="Wu L."/>
            <person name="Ma J."/>
        </authorList>
    </citation>
    <scope>NUCLEOTIDE SEQUENCE [LARGE SCALE GENOMIC DNA]</scope>
    <source>
        <strain evidence="2">YIM 94188</strain>
    </source>
</reference>
<organism evidence="1 2">
    <name type="scientific">Nocardioides vastitatis</name>
    <dbReference type="NCBI Taxonomy" id="2568655"/>
    <lineage>
        <taxon>Bacteria</taxon>
        <taxon>Bacillati</taxon>
        <taxon>Actinomycetota</taxon>
        <taxon>Actinomycetes</taxon>
        <taxon>Propionibacteriales</taxon>
        <taxon>Nocardioidaceae</taxon>
        <taxon>Nocardioides</taxon>
    </lineage>
</organism>
<evidence type="ECO:0000313" key="2">
    <source>
        <dbReference type="Proteomes" id="UP001596072"/>
    </source>
</evidence>
<protein>
    <submittedName>
        <fullName evidence="1">Uncharacterized protein</fullName>
    </submittedName>
</protein>
<evidence type="ECO:0000313" key="1">
    <source>
        <dbReference type="EMBL" id="MFC5730944.1"/>
    </source>
</evidence>
<dbReference type="Proteomes" id="UP001596072">
    <property type="component" value="Unassembled WGS sequence"/>
</dbReference>
<gene>
    <name evidence="1" type="ORF">ACFPQB_18630</name>
</gene>
<dbReference type="SUPFAM" id="SSF69349">
    <property type="entry name" value="Phage fibre proteins"/>
    <property type="match status" value="1"/>
</dbReference>
<dbReference type="EMBL" id="JBHSNS010000011">
    <property type="protein sequence ID" value="MFC5730944.1"/>
    <property type="molecule type" value="Genomic_DNA"/>
</dbReference>